<comment type="caution">
    <text evidence="2">The sequence shown here is derived from an EMBL/GenBank/DDBJ whole genome shotgun (WGS) entry which is preliminary data.</text>
</comment>
<proteinExistence type="predicted"/>
<evidence type="ECO:0000313" key="3">
    <source>
        <dbReference type="Proteomes" id="UP001066276"/>
    </source>
</evidence>
<sequence length="123" mass="14076">MRGSVTKETRAETRAADKANLLHLKTAREQVRELEKVMASITEKMDNEEGRSCCYNIPIVRIPERSEDPSMDLFLDDGLSTTALGDKISKWFTVSWCTESPGDYRPWCSPKDYNSQADELQRK</sequence>
<feature type="coiled-coil region" evidence="1">
    <location>
        <begin position="24"/>
        <end position="51"/>
    </location>
</feature>
<organism evidence="2 3">
    <name type="scientific">Pleurodeles waltl</name>
    <name type="common">Iberian ribbed newt</name>
    <dbReference type="NCBI Taxonomy" id="8319"/>
    <lineage>
        <taxon>Eukaryota</taxon>
        <taxon>Metazoa</taxon>
        <taxon>Chordata</taxon>
        <taxon>Craniata</taxon>
        <taxon>Vertebrata</taxon>
        <taxon>Euteleostomi</taxon>
        <taxon>Amphibia</taxon>
        <taxon>Batrachia</taxon>
        <taxon>Caudata</taxon>
        <taxon>Salamandroidea</taxon>
        <taxon>Salamandridae</taxon>
        <taxon>Pleurodelinae</taxon>
        <taxon>Pleurodeles</taxon>
    </lineage>
</organism>
<keyword evidence="1" id="KW-0175">Coiled coil</keyword>
<evidence type="ECO:0000313" key="2">
    <source>
        <dbReference type="EMBL" id="KAJ1194770.1"/>
    </source>
</evidence>
<gene>
    <name evidence="2" type="ORF">NDU88_004056</name>
</gene>
<name>A0AAV7V088_PLEWA</name>
<dbReference type="AlphaFoldDB" id="A0AAV7V088"/>
<dbReference type="Proteomes" id="UP001066276">
    <property type="component" value="Chromosome 2_2"/>
</dbReference>
<protein>
    <submittedName>
        <fullName evidence="2">Uncharacterized protein</fullName>
    </submittedName>
</protein>
<dbReference type="EMBL" id="JANPWB010000004">
    <property type="protein sequence ID" value="KAJ1194770.1"/>
    <property type="molecule type" value="Genomic_DNA"/>
</dbReference>
<keyword evidence="3" id="KW-1185">Reference proteome</keyword>
<reference evidence="2" key="1">
    <citation type="journal article" date="2022" name="bioRxiv">
        <title>Sequencing and chromosome-scale assembly of the giantPleurodeles waltlgenome.</title>
        <authorList>
            <person name="Brown T."/>
            <person name="Elewa A."/>
            <person name="Iarovenko S."/>
            <person name="Subramanian E."/>
            <person name="Araus A.J."/>
            <person name="Petzold A."/>
            <person name="Susuki M."/>
            <person name="Suzuki K.-i.T."/>
            <person name="Hayashi T."/>
            <person name="Toyoda A."/>
            <person name="Oliveira C."/>
            <person name="Osipova E."/>
            <person name="Leigh N.D."/>
            <person name="Simon A."/>
            <person name="Yun M.H."/>
        </authorList>
    </citation>
    <scope>NUCLEOTIDE SEQUENCE</scope>
    <source>
        <strain evidence="2">20211129_DDA</strain>
        <tissue evidence="2">Liver</tissue>
    </source>
</reference>
<evidence type="ECO:0000256" key="1">
    <source>
        <dbReference type="SAM" id="Coils"/>
    </source>
</evidence>
<accession>A0AAV7V088</accession>